<reference evidence="1" key="1">
    <citation type="submission" date="2018-02" db="EMBL/GenBank/DDBJ databases">
        <title>Rhizophora mucronata_Transcriptome.</title>
        <authorList>
            <person name="Meera S.P."/>
            <person name="Sreeshan A."/>
            <person name="Augustine A."/>
        </authorList>
    </citation>
    <scope>NUCLEOTIDE SEQUENCE</scope>
    <source>
        <tissue evidence="1">Leaf</tissue>
    </source>
</reference>
<evidence type="ECO:0000313" key="1">
    <source>
        <dbReference type="EMBL" id="MBX53466.1"/>
    </source>
</evidence>
<sequence length="33" mass="3948">MISCRSSRLSQFIFSKTERSLERLYIHDLTCLI</sequence>
<accession>A0A2P2PFF5</accession>
<organism evidence="1">
    <name type="scientific">Rhizophora mucronata</name>
    <name type="common">Asiatic mangrove</name>
    <dbReference type="NCBI Taxonomy" id="61149"/>
    <lineage>
        <taxon>Eukaryota</taxon>
        <taxon>Viridiplantae</taxon>
        <taxon>Streptophyta</taxon>
        <taxon>Embryophyta</taxon>
        <taxon>Tracheophyta</taxon>
        <taxon>Spermatophyta</taxon>
        <taxon>Magnoliopsida</taxon>
        <taxon>eudicotyledons</taxon>
        <taxon>Gunneridae</taxon>
        <taxon>Pentapetalae</taxon>
        <taxon>rosids</taxon>
        <taxon>fabids</taxon>
        <taxon>Malpighiales</taxon>
        <taxon>Rhizophoraceae</taxon>
        <taxon>Rhizophora</taxon>
    </lineage>
</organism>
<protein>
    <submittedName>
        <fullName evidence="1">Uncharacterized protein</fullName>
    </submittedName>
</protein>
<proteinExistence type="predicted"/>
<dbReference type="AlphaFoldDB" id="A0A2P2PFF5"/>
<dbReference type="EMBL" id="GGEC01072982">
    <property type="protein sequence ID" value="MBX53466.1"/>
    <property type="molecule type" value="Transcribed_RNA"/>
</dbReference>
<name>A0A2P2PFF5_RHIMU</name>